<proteinExistence type="predicted"/>
<dbReference type="AlphaFoldDB" id="A0AAE0GYN4"/>
<name>A0AAE0GYN4_9CHLO</name>
<dbReference type="EMBL" id="LGRX02001618">
    <property type="protein sequence ID" value="KAK3285816.1"/>
    <property type="molecule type" value="Genomic_DNA"/>
</dbReference>
<evidence type="ECO:0000313" key="1">
    <source>
        <dbReference type="EMBL" id="KAK3285816.1"/>
    </source>
</evidence>
<gene>
    <name evidence="1" type="ORF">CYMTET_6592</name>
</gene>
<keyword evidence="2" id="KW-1185">Reference proteome</keyword>
<sequence>MDMDAVVSAFQTVFDDEDDEDDEQFAELCQQHDRPLVREDPDPFTYPKGHDIGLRAHYAGVVRGSTDTDMGDGAPADLHLGTLSVPRVVCDGPPPANEEIDAQPLRPVLLSDPAAYQSPFELTFMDRFHPACPDNPSLNVCSLEFTQAHVHAAELSVIDEDSNSDISSCHGDVLPSAPPATSTRVEIFLALDCALICHP</sequence>
<accession>A0AAE0GYN4</accession>
<protein>
    <submittedName>
        <fullName evidence="1">Uncharacterized protein</fullName>
    </submittedName>
</protein>
<dbReference type="Proteomes" id="UP001190700">
    <property type="component" value="Unassembled WGS sequence"/>
</dbReference>
<reference evidence="1 2" key="1">
    <citation type="journal article" date="2015" name="Genome Biol. Evol.">
        <title>Comparative Genomics of a Bacterivorous Green Alga Reveals Evolutionary Causalities and Consequences of Phago-Mixotrophic Mode of Nutrition.</title>
        <authorList>
            <person name="Burns J.A."/>
            <person name="Paasch A."/>
            <person name="Narechania A."/>
            <person name="Kim E."/>
        </authorList>
    </citation>
    <scope>NUCLEOTIDE SEQUENCE [LARGE SCALE GENOMIC DNA]</scope>
    <source>
        <strain evidence="1 2">PLY_AMNH</strain>
    </source>
</reference>
<evidence type="ECO:0000313" key="2">
    <source>
        <dbReference type="Proteomes" id="UP001190700"/>
    </source>
</evidence>
<comment type="caution">
    <text evidence="1">The sequence shown here is derived from an EMBL/GenBank/DDBJ whole genome shotgun (WGS) entry which is preliminary data.</text>
</comment>
<organism evidence="1 2">
    <name type="scientific">Cymbomonas tetramitiformis</name>
    <dbReference type="NCBI Taxonomy" id="36881"/>
    <lineage>
        <taxon>Eukaryota</taxon>
        <taxon>Viridiplantae</taxon>
        <taxon>Chlorophyta</taxon>
        <taxon>Pyramimonadophyceae</taxon>
        <taxon>Pyramimonadales</taxon>
        <taxon>Pyramimonadaceae</taxon>
        <taxon>Cymbomonas</taxon>
    </lineage>
</organism>